<organism evidence="7 8">
    <name type="scientific">Nocardia aurantiaca</name>
    <dbReference type="NCBI Taxonomy" id="2675850"/>
    <lineage>
        <taxon>Bacteria</taxon>
        <taxon>Bacillati</taxon>
        <taxon>Actinomycetota</taxon>
        <taxon>Actinomycetes</taxon>
        <taxon>Mycobacteriales</taxon>
        <taxon>Nocardiaceae</taxon>
        <taxon>Nocardia</taxon>
    </lineage>
</organism>
<dbReference type="GO" id="GO:0043190">
    <property type="term" value="C:ATP-binding cassette (ABC) transporter complex"/>
    <property type="evidence" value="ECO:0007669"/>
    <property type="project" value="InterPro"/>
</dbReference>
<dbReference type="PIRSF" id="PIRSF002741">
    <property type="entry name" value="MppA"/>
    <property type="match status" value="1"/>
</dbReference>
<feature type="signal peptide" evidence="5">
    <location>
        <begin position="1"/>
        <end position="27"/>
    </location>
</feature>
<evidence type="ECO:0000256" key="2">
    <source>
        <dbReference type="ARBA" id="ARBA00005695"/>
    </source>
</evidence>
<dbReference type="PANTHER" id="PTHR30290">
    <property type="entry name" value="PERIPLASMIC BINDING COMPONENT OF ABC TRANSPORTER"/>
    <property type="match status" value="1"/>
</dbReference>
<dbReference type="CDD" id="cd08492">
    <property type="entry name" value="PBP2_NikA_DppA_OppA_like_15"/>
    <property type="match status" value="1"/>
</dbReference>
<dbReference type="RefSeq" id="WP_154790141.1">
    <property type="nucleotide sequence ID" value="NZ_WMBB01000011.1"/>
</dbReference>
<evidence type="ECO:0000313" key="8">
    <source>
        <dbReference type="Proteomes" id="UP000432464"/>
    </source>
</evidence>
<dbReference type="Gene3D" id="3.40.190.10">
    <property type="entry name" value="Periplasmic binding protein-like II"/>
    <property type="match status" value="1"/>
</dbReference>
<feature type="domain" description="Solute-binding protein family 5" evidence="6">
    <location>
        <begin position="87"/>
        <end position="459"/>
    </location>
</feature>
<evidence type="ECO:0000256" key="4">
    <source>
        <dbReference type="ARBA" id="ARBA00022729"/>
    </source>
</evidence>
<comment type="caution">
    <text evidence="7">The sequence shown here is derived from an EMBL/GenBank/DDBJ whole genome shotgun (WGS) entry which is preliminary data.</text>
</comment>
<keyword evidence="3" id="KW-0813">Transport</keyword>
<sequence>MRNSRLRKLMVAGTVAIALATALTACGGSSSSSGGPAGDPVSGGTLHFYDPIEYTGWLPTNSIWSNSQVTNNLAERLTWQDPKSGAIKPWLAKSWQISDDKLEYTFRLREGVTFSNGDPVDAAIVKANYDQHGFGDSRLGIPPDRFFSDYKSSEVVDPLTVKVSFTKPNAGFLQVASFYRAGSILAKPFLDQDLNGQGQAKNWIGSGPFVVESVNGTTGITLERREDYNWAPEGSGHQGKAYLERVVFKTVPEAGTRVGALKSGEAQIARNIAPYDEETVVAGGGVIEAFPVQGQTNKLSFQLDSATPVLDKNVRLALQAATDRQEINKTVLSPSYPVPTSILVQGTPNRGDAARYLGYDLNRAKSLLETAGWKPGADGIRVKDGKRLQLDVWVAPYYQVSQPVLELLQSQWRKAGVELKINAASLTEYESTQTARPANWSLVQGQTSRAEADVLRTAFDSAATNELHSPAPDEQLDRLVRAQAFEFDTAKRDAAVQAIEDRLFSEGYVIPLYDETQVFGLAPNVHGFSTESTARTWLYDTWLSE</sequence>
<reference evidence="7 8" key="1">
    <citation type="submission" date="2019-11" db="EMBL/GenBank/DDBJ databases">
        <title>Nocardia sp. nov. CT2-14 isolated from soil.</title>
        <authorList>
            <person name="Kanchanasin P."/>
            <person name="Tanasupawat S."/>
            <person name="Yuki M."/>
            <person name="Kudo T."/>
        </authorList>
    </citation>
    <scope>NUCLEOTIDE SEQUENCE [LARGE SCALE GENOMIC DNA]</scope>
    <source>
        <strain evidence="7 8">CT2-14</strain>
    </source>
</reference>
<keyword evidence="8" id="KW-1185">Reference proteome</keyword>
<dbReference type="PROSITE" id="PS51257">
    <property type="entry name" value="PROKAR_LIPOPROTEIN"/>
    <property type="match status" value="1"/>
</dbReference>
<comment type="similarity">
    <text evidence="2">Belongs to the bacterial solute-binding protein 5 family.</text>
</comment>
<comment type="subcellular location">
    <subcellularLocation>
        <location evidence="1">Cell envelope</location>
    </subcellularLocation>
</comment>
<dbReference type="InterPro" id="IPR030678">
    <property type="entry name" value="Peptide/Ni-bd"/>
</dbReference>
<dbReference type="GO" id="GO:0042597">
    <property type="term" value="C:periplasmic space"/>
    <property type="evidence" value="ECO:0007669"/>
    <property type="project" value="UniProtKB-ARBA"/>
</dbReference>
<gene>
    <name evidence="7" type="ORF">GLP40_23345</name>
</gene>
<evidence type="ECO:0000256" key="5">
    <source>
        <dbReference type="SAM" id="SignalP"/>
    </source>
</evidence>
<dbReference type="Gene3D" id="3.10.105.10">
    <property type="entry name" value="Dipeptide-binding Protein, Domain 3"/>
    <property type="match status" value="1"/>
</dbReference>
<dbReference type="Pfam" id="PF00496">
    <property type="entry name" value="SBP_bac_5"/>
    <property type="match status" value="1"/>
</dbReference>
<name>A0A6I3L4V4_9NOCA</name>
<accession>A0A6I3L4V4</accession>
<dbReference type="GO" id="GO:1904680">
    <property type="term" value="F:peptide transmembrane transporter activity"/>
    <property type="evidence" value="ECO:0007669"/>
    <property type="project" value="TreeGrafter"/>
</dbReference>
<evidence type="ECO:0000259" key="6">
    <source>
        <dbReference type="Pfam" id="PF00496"/>
    </source>
</evidence>
<dbReference type="PANTHER" id="PTHR30290:SF10">
    <property type="entry name" value="PERIPLASMIC OLIGOPEPTIDE-BINDING PROTEIN-RELATED"/>
    <property type="match status" value="1"/>
</dbReference>
<dbReference type="GO" id="GO:0015833">
    <property type="term" value="P:peptide transport"/>
    <property type="evidence" value="ECO:0007669"/>
    <property type="project" value="TreeGrafter"/>
</dbReference>
<evidence type="ECO:0000313" key="7">
    <source>
        <dbReference type="EMBL" id="MTE15694.1"/>
    </source>
</evidence>
<evidence type="ECO:0000256" key="3">
    <source>
        <dbReference type="ARBA" id="ARBA00022448"/>
    </source>
</evidence>
<keyword evidence="4 5" id="KW-0732">Signal</keyword>
<dbReference type="InterPro" id="IPR000914">
    <property type="entry name" value="SBP_5_dom"/>
</dbReference>
<dbReference type="Proteomes" id="UP000432464">
    <property type="component" value="Unassembled WGS sequence"/>
</dbReference>
<dbReference type="InterPro" id="IPR039424">
    <property type="entry name" value="SBP_5"/>
</dbReference>
<feature type="chain" id="PRO_5026110709" evidence="5">
    <location>
        <begin position="28"/>
        <end position="545"/>
    </location>
</feature>
<dbReference type="SUPFAM" id="SSF53850">
    <property type="entry name" value="Periplasmic binding protein-like II"/>
    <property type="match status" value="1"/>
</dbReference>
<dbReference type="AlphaFoldDB" id="A0A6I3L4V4"/>
<evidence type="ECO:0000256" key="1">
    <source>
        <dbReference type="ARBA" id="ARBA00004196"/>
    </source>
</evidence>
<dbReference type="EMBL" id="WMBB01000011">
    <property type="protein sequence ID" value="MTE15694.1"/>
    <property type="molecule type" value="Genomic_DNA"/>
</dbReference>
<protein>
    <submittedName>
        <fullName evidence="7">ABC transporter substrate-binding protein</fullName>
    </submittedName>
</protein>
<dbReference type="GO" id="GO:0030313">
    <property type="term" value="C:cell envelope"/>
    <property type="evidence" value="ECO:0007669"/>
    <property type="project" value="UniProtKB-SubCell"/>
</dbReference>
<proteinExistence type="inferred from homology"/>